<name>A0A8R7THH3_TRIUA</name>
<reference evidence="1" key="2">
    <citation type="submission" date="2018-03" db="EMBL/GenBank/DDBJ databases">
        <title>The Triticum urartu genome reveals the dynamic nature of wheat genome evolution.</title>
        <authorList>
            <person name="Ling H."/>
            <person name="Ma B."/>
            <person name="Shi X."/>
            <person name="Liu H."/>
            <person name="Dong L."/>
            <person name="Sun H."/>
            <person name="Cao Y."/>
            <person name="Gao Q."/>
            <person name="Zheng S."/>
            <person name="Li Y."/>
            <person name="Yu Y."/>
            <person name="Du H."/>
            <person name="Qi M."/>
            <person name="Li Y."/>
            <person name="Yu H."/>
            <person name="Cui Y."/>
            <person name="Wang N."/>
            <person name="Chen C."/>
            <person name="Wu H."/>
            <person name="Zhao Y."/>
            <person name="Zhang J."/>
            <person name="Li Y."/>
            <person name="Zhou W."/>
            <person name="Zhang B."/>
            <person name="Hu W."/>
            <person name="Eijk M."/>
            <person name="Tang J."/>
            <person name="Witsenboer H."/>
            <person name="Zhao S."/>
            <person name="Li Z."/>
            <person name="Zhang A."/>
            <person name="Wang D."/>
            <person name="Liang C."/>
        </authorList>
    </citation>
    <scope>NUCLEOTIDE SEQUENCE [LARGE SCALE GENOMIC DNA]</scope>
    <source>
        <strain evidence="1">cv. G1812</strain>
    </source>
</reference>
<dbReference type="OrthoDB" id="692415at2759"/>
<keyword evidence="2" id="KW-1185">Reference proteome</keyword>
<dbReference type="RefSeq" id="XP_048556720.1">
    <property type="nucleotide sequence ID" value="XM_048700763.1"/>
</dbReference>
<dbReference type="EnsemblPlants" id="TuG1812G0200002915.01.T01">
    <property type="protein sequence ID" value="TuG1812G0200002915.01.T01"/>
    <property type="gene ID" value="TuG1812G0200002915.01"/>
</dbReference>
<organism evidence="1 2">
    <name type="scientific">Triticum urartu</name>
    <name type="common">Red wild einkorn</name>
    <name type="synonym">Crithodium urartu</name>
    <dbReference type="NCBI Taxonomy" id="4572"/>
    <lineage>
        <taxon>Eukaryota</taxon>
        <taxon>Viridiplantae</taxon>
        <taxon>Streptophyta</taxon>
        <taxon>Embryophyta</taxon>
        <taxon>Tracheophyta</taxon>
        <taxon>Spermatophyta</taxon>
        <taxon>Magnoliopsida</taxon>
        <taxon>Liliopsida</taxon>
        <taxon>Poales</taxon>
        <taxon>Poaceae</taxon>
        <taxon>BOP clade</taxon>
        <taxon>Pooideae</taxon>
        <taxon>Triticodae</taxon>
        <taxon>Triticeae</taxon>
        <taxon>Triticinae</taxon>
        <taxon>Triticum</taxon>
    </lineage>
</organism>
<gene>
    <name evidence="1" type="primary">LOC125537445</name>
</gene>
<dbReference type="Gene3D" id="3.40.50.720">
    <property type="entry name" value="NAD(P)-binding Rossmann-like Domain"/>
    <property type="match status" value="1"/>
</dbReference>
<reference evidence="1" key="3">
    <citation type="submission" date="2022-06" db="UniProtKB">
        <authorList>
            <consortium name="EnsemblPlants"/>
        </authorList>
    </citation>
    <scope>IDENTIFICATION</scope>
</reference>
<evidence type="ECO:0000313" key="1">
    <source>
        <dbReference type="EnsemblPlants" id="TuG1812G0200002915.01.T01"/>
    </source>
</evidence>
<dbReference type="Proteomes" id="UP000015106">
    <property type="component" value="Chromosome 2"/>
</dbReference>
<dbReference type="GeneID" id="125537445"/>
<evidence type="ECO:0000313" key="2">
    <source>
        <dbReference type="Proteomes" id="UP000015106"/>
    </source>
</evidence>
<dbReference type="KEGG" id="tua:125537445"/>
<reference evidence="2" key="1">
    <citation type="journal article" date="2013" name="Nature">
        <title>Draft genome of the wheat A-genome progenitor Triticum urartu.</title>
        <authorList>
            <person name="Ling H.Q."/>
            <person name="Zhao S."/>
            <person name="Liu D."/>
            <person name="Wang J."/>
            <person name="Sun H."/>
            <person name="Zhang C."/>
            <person name="Fan H."/>
            <person name="Li D."/>
            <person name="Dong L."/>
            <person name="Tao Y."/>
            <person name="Gao C."/>
            <person name="Wu H."/>
            <person name="Li Y."/>
            <person name="Cui Y."/>
            <person name="Guo X."/>
            <person name="Zheng S."/>
            <person name="Wang B."/>
            <person name="Yu K."/>
            <person name="Liang Q."/>
            <person name="Yang W."/>
            <person name="Lou X."/>
            <person name="Chen J."/>
            <person name="Feng M."/>
            <person name="Jian J."/>
            <person name="Zhang X."/>
            <person name="Luo G."/>
            <person name="Jiang Y."/>
            <person name="Liu J."/>
            <person name="Wang Z."/>
            <person name="Sha Y."/>
            <person name="Zhang B."/>
            <person name="Wu H."/>
            <person name="Tang D."/>
            <person name="Shen Q."/>
            <person name="Xue P."/>
            <person name="Zou S."/>
            <person name="Wang X."/>
            <person name="Liu X."/>
            <person name="Wang F."/>
            <person name="Yang Y."/>
            <person name="An X."/>
            <person name="Dong Z."/>
            <person name="Zhang K."/>
            <person name="Zhang X."/>
            <person name="Luo M.C."/>
            <person name="Dvorak J."/>
            <person name="Tong Y."/>
            <person name="Wang J."/>
            <person name="Yang H."/>
            <person name="Li Z."/>
            <person name="Wang D."/>
            <person name="Zhang A."/>
            <person name="Wang J."/>
        </authorList>
    </citation>
    <scope>NUCLEOTIDE SEQUENCE</scope>
    <source>
        <strain evidence="2">cv. G1812</strain>
    </source>
</reference>
<accession>A0A8R7THH3</accession>
<protein>
    <submittedName>
        <fullName evidence="1">Uncharacterized protein</fullName>
    </submittedName>
</protein>
<proteinExistence type="predicted"/>
<dbReference type="AlphaFoldDB" id="A0A8R7THH3"/>
<dbReference type="Gramene" id="TuG1812G0200002915.01.T01">
    <property type="protein sequence ID" value="TuG1812G0200002915.01.T01"/>
    <property type="gene ID" value="TuG1812G0200002915.01"/>
</dbReference>
<sequence>MLAAGRGCYGIFHLASPCTVDRVLDPQKERVAPAVEGTLHVPSLEPAPTGLCPLPAAQNLLLCPHFAAQTPCLCYGHSSLHGLPRISTLATGMIPPRINASMAMFLHLKGGP</sequence>